<feature type="transmembrane region" description="Helical" evidence="10">
    <location>
        <begin position="134"/>
        <end position="157"/>
    </location>
</feature>
<feature type="transmembrane region" description="Helical" evidence="10">
    <location>
        <begin position="195"/>
        <end position="214"/>
    </location>
</feature>
<proteinExistence type="inferred from homology"/>
<evidence type="ECO:0000256" key="3">
    <source>
        <dbReference type="ARBA" id="ARBA00007069"/>
    </source>
</evidence>
<evidence type="ECO:0000256" key="7">
    <source>
        <dbReference type="ARBA" id="ARBA00022692"/>
    </source>
</evidence>
<accession>A0A4Q7VVT0</accession>
<dbReference type="InterPro" id="IPR011867">
    <property type="entry name" value="ModB_ABC"/>
</dbReference>
<keyword evidence="7 10" id="KW-0812">Transmembrane</keyword>
<dbReference type="NCBIfam" id="NF006939">
    <property type="entry name" value="PRK09421.1"/>
    <property type="match status" value="1"/>
</dbReference>
<dbReference type="RefSeq" id="WP_130431198.1">
    <property type="nucleotide sequence ID" value="NZ_SHKP01000005.1"/>
</dbReference>
<name>A0A4Q7VVT0_9BURK</name>
<evidence type="ECO:0000313" key="13">
    <source>
        <dbReference type="EMBL" id="RZU00761.1"/>
    </source>
</evidence>
<keyword evidence="4 10" id="KW-0813">Transport</keyword>
<dbReference type="Gene3D" id="1.10.3720.10">
    <property type="entry name" value="MetI-like"/>
    <property type="match status" value="1"/>
</dbReference>
<evidence type="ECO:0000256" key="1">
    <source>
        <dbReference type="ARBA" id="ARBA00002949"/>
    </source>
</evidence>
<evidence type="ECO:0000256" key="2">
    <source>
        <dbReference type="ARBA" id="ARBA00004651"/>
    </source>
</evidence>
<evidence type="ECO:0000256" key="6">
    <source>
        <dbReference type="ARBA" id="ARBA00022505"/>
    </source>
</evidence>
<feature type="transmembrane region" description="Helical" evidence="10">
    <location>
        <begin position="12"/>
        <end position="35"/>
    </location>
</feature>
<dbReference type="CDD" id="cd06261">
    <property type="entry name" value="TM_PBP2"/>
    <property type="match status" value="1"/>
</dbReference>
<dbReference type="GO" id="GO:0015098">
    <property type="term" value="F:molybdate ion transmembrane transporter activity"/>
    <property type="evidence" value="ECO:0007669"/>
    <property type="project" value="UniProtKB-UniRule"/>
</dbReference>
<feature type="transmembrane region" description="Helical" evidence="10">
    <location>
        <begin position="81"/>
        <end position="102"/>
    </location>
</feature>
<evidence type="ECO:0000256" key="4">
    <source>
        <dbReference type="ARBA" id="ARBA00022448"/>
    </source>
</evidence>
<comment type="function">
    <text evidence="1 11">Part of the binding-protein-dependent transport system for molybdenum; probably responsible for the translocation of the substrate across the membrane.</text>
</comment>
<dbReference type="PROSITE" id="PS50928">
    <property type="entry name" value="ABC_TM1"/>
    <property type="match status" value="1"/>
</dbReference>
<evidence type="ECO:0000259" key="12">
    <source>
        <dbReference type="PROSITE" id="PS50928"/>
    </source>
</evidence>
<dbReference type="GO" id="GO:0005886">
    <property type="term" value="C:plasma membrane"/>
    <property type="evidence" value="ECO:0007669"/>
    <property type="project" value="UniProtKB-SubCell"/>
</dbReference>
<keyword evidence="5" id="KW-1003">Cell membrane</keyword>
<evidence type="ECO:0000256" key="9">
    <source>
        <dbReference type="ARBA" id="ARBA00023136"/>
    </source>
</evidence>
<comment type="caution">
    <text evidence="13">The sequence shown here is derived from an EMBL/GenBank/DDBJ whole genome shotgun (WGS) entry which is preliminary data.</text>
</comment>
<gene>
    <name evidence="13" type="ORF">EV670_1473</name>
</gene>
<dbReference type="Pfam" id="PF00528">
    <property type="entry name" value="BPD_transp_1"/>
    <property type="match status" value="1"/>
</dbReference>
<keyword evidence="8 10" id="KW-1133">Transmembrane helix</keyword>
<keyword evidence="6 11" id="KW-0500">Molybdenum</keyword>
<evidence type="ECO:0000256" key="11">
    <source>
        <dbReference type="RuleBase" id="RU365097"/>
    </source>
</evidence>
<evidence type="ECO:0000256" key="10">
    <source>
        <dbReference type="RuleBase" id="RU363032"/>
    </source>
</evidence>
<keyword evidence="14" id="KW-1185">Reference proteome</keyword>
<dbReference type="EMBL" id="SHKP01000005">
    <property type="protein sequence ID" value="RZU00761.1"/>
    <property type="molecule type" value="Genomic_DNA"/>
</dbReference>
<dbReference type="SUPFAM" id="SSF161098">
    <property type="entry name" value="MetI-like"/>
    <property type="match status" value="1"/>
</dbReference>
<evidence type="ECO:0000256" key="5">
    <source>
        <dbReference type="ARBA" id="ARBA00022475"/>
    </source>
</evidence>
<dbReference type="InterPro" id="IPR035906">
    <property type="entry name" value="MetI-like_sf"/>
</dbReference>
<reference evidence="13 14" key="1">
    <citation type="submission" date="2019-02" db="EMBL/GenBank/DDBJ databases">
        <title>Genomic Encyclopedia of Type Strains, Phase IV (KMG-IV): sequencing the most valuable type-strain genomes for metagenomic binning, comparative biology and taxonomic classification.</title>
        <authorList>
            <person name="Goeker M."/>
        </authorList>
    </citation>
    <scope>NUCLEOTIDE SEQUENCE [LARGE SCALE GENOMIC DNA]</scope>
    <source>
        <strain evidence="13 14">DSM 19570</strain>
    </source>
</reference>
<keyword evidence="9 10" id="KW-0472">Membrane</keyword>
<keyword evidence="11" id="KW-0997">Cell inner membrane</keyword>
<dbReference type="NCBIfam" id="TIGR02141">
    <property type="entry name" value="modB_ABC"/>
    <property type="match status" value="1"/>
</dbReference>
<evidence type="ECO:0000256" key="8">
    <source>
        <dbReference type="ARBA" id="ARBA00022989"/>
    </source>
</evidence>
<dbReference type="Proteomes" id="UP000293671">
    <property type="component" value="Unassembled WGS sequence"/>
</dbReference>
<dbReference type="AlphaFoldDB" id="A0A4Q7VVT0"/>
<comment type="subcellular location">
    <subcellularLocation>
        <location evidence="11">Cell inner membrane</location>
        <topology evidence="11">Multi-pass membrane protein</topology>
    </subcellularLocation>
    <subcellularLocation>
        <location evidence="2 10">Cell membrane</location>
        <topology evidence="2 10">Multi-pass membrane protein</topology>
    </subcellularLocation>
</comment>
<sequence length="229" mass="24374">MTEVERQALWLSFQVASAATLAALPLALGLAFALGRGRWPGKALVEVLVNLPLVLPPVVIGYALLISFGRQGWLGRWLYETLGITFVFSFRGAVLAAAVMALPLMVRALRQSIEAIDRGLEAAARSLGASRLDAFLSVTLPLAAPGLLSALVLGFAASLGEFGATITFVSNVPGQTQTLPLAIYSALQSPDGEALALRLVMYSALLAFVALGFAQWSHRRLQRWLGQST</sequence>
<comment type="similarity">
    <text evidence="3 11">Belongs to the binding-protein-dependent transport system permease family. CysTW subfamily.</text>
</comment>
<protein>
    <recommendedName>
        <fullName evidence="11">Molybdenum transport system permease</fullName>
    </recommendedName>
</protein>
<feature type="domain" description="ABC transmembrane type-1" evidence="12">
    <location>
        <begin position="9"/>
        <end position="212"/>
    </location>
</feature>
<dbReference type="OrthoDB" id="9795403at2"/>
<dbReference type="PANTHER" id="PTHR30183:SF3">
    <property type="entry name" value="MOLYBDENUM TRANSPORT SYSTEM PERMEASE PROTEIN MODB"/>
    <property type="match status" value="1"/>
</dbReference>
<evidence type="ECO:0000313" key="14">
    <source>
        <dbReference type="Proteomes" id="UP000293671"/>
    </source>
</evidence>
<feature type="transmembrane region" description="Helical" evidence="10">
    <location>
        <begin position="47"/>
        <end position="69"/>
    </location>
</feature>
<organism evidence="13 14">
    <name type="scientific">Rivibacter subsaxonicus</name>
    <dbReference type="NCBI Taxonomy" id="457575"/>
    <lineage>
        <taxon>Bacteria</taxon>
        <taxon>Pseudomonadati</taxon>
        <taxon>Pseudomonadota</taxon>
        <taxon>Betaproteobacteria</taxon>
        <taxon>Burkholderiales</taxon>
        <taxon>Rivibacter</taxon>
    </lineage>
</organism>
<dbReference type="InterPro" id="IPR000515">
    <property type="entry name" value="MetI-like"/>
</dbReference>
<dbReference type="PANTHER" id="PTHR30183">
    <property type="entry name" value="MOLYBDENUM TRANSPORT SYSTEM PERMEASE PROTEIN MODB"/>
    <property type="match status" value="1"/>
</dbReference>